<evidence type="ECO:0000256" key="5">
    <source>
        <dbReference type="ARBA" id="ARBA00022640"/>
    </source>
</evidence>
<evidence type="ECO:0000256" key="4">
    <source>
        <dbReference type="ARBA" id="ARBA00022528"/>
    </source>
</evidence>
<dbReference type="InterPro" id="IPR029069">
    <property type="entry name" value="HotDog_dom_sf"/>
</dbReference>
<keyword evidence="6 11" id="KW-0378">Hydrolase</keyword>
<evidence type="ECO:0000256" key="1">
    <source>
        <dbReference type="ARBA" id="ARBA00004229"/>
    </source>
</evidence>
<dbReference type="SUPFAM" id="SSF54637">
    <property type="entry name" value="Thioesterase/thiol ester dehydrase-isomerase"/>
    <property type="match status" value="2"/>
</dbReference>
<evidence type="ECO:0000256" key="11">
    <source>
        <dbReference type="RuleBase" id="RU363096"/>
    </source>
</evidence>
<name>A0A6J5U8D2_PRUAR</name>
<feature type="domain" description="Acyl-ACP thioesterase N-terminal hotdog" evidence="12">
    <location>
        <begin position="105"/>
        <end position="240"/>
    </location>
</feature>
<organism evidence="14 15">
    <name type="scientific">Prunus armeniaca</name>
    <name type="common">Apricot</name>
    <name type="synonym">Armeniaca vulgaris</name>
    <dbReference type="NCBI Taxonomy" id="36596"/>
    <lineage>
        <taxon>Eukaryota</taxon>
        <taxon>Viridiplantae</taxon>
        <taxon>Streptophyta</taxon>
        <taxon>Embryophyta</taxon>
        <taxon>Tracheophyta</taxon>
        <taxon>Spermatophyta</taxon>
        <taxon>Magnoliopsida</taxon>
        <taxon>eudicotyledons</taxon>
        <taxon>Gunneridae</taxon>
        <taxon>Pentapetalae</taxon>
        <taxon>rosids</taxon>
        <taxon>fabids</taxon>
        <taxon>Rosales</taxon>
        <taxon>Rosaceae</taxon>
        <taxon>Amygdaloideae</taxon>
        <taxon>Amygdaleae</taxon>
        <taxon>Prunus</taxon>
    </lineage>
</organism>
<evidence type="ECO:0000256" key="10">
    <source>
        <dbReference type="ARBA" id="ARBA00023160"/>
    </source>
</evidence>
<evidence type="ECO:0000256" key="6">
    <source>
        <dbReference type="ARBA" id="ARBA00022801"/>
    </source>
</evidence>
<feature type="domain" description="Acyl-ACP thioesterase-like C-terminal" evidence="13">
    <location>
        <begin position="275"/>
        <end position="370"/>
    </location>
</feature>
<dbReference type="PANTHER" id="PTHR31727">
    <property type="entry name" value="OLEOYL-ACYL CARRIER PROTEIN THIOESTERASE 1, CHLOROPLASTIC"/>
    <property type="match status" value="1"/>
</dbReference>
<keyword evidence="3 11" id="KW-0444">Lipid biosynthesis</keyword>
<dbReference type="EC" id="3.1.2.-" evidence="11"/>
<dbReference type="Gene3D" id="3.10.129.10">
    <property type="entry name" value="Hotdog Thioesterase"/>
    <property type="match status" value="1"/>
</dbReference>
<protein>
    <recommendedName>
        <fullName evidence="11">Acyl-[acyl-carrier-protein] hydrolase</fullName>
        <ecNumber evidence="11">3.1.2.-</ecNumber>
    </recommendedName>
</protein>
<dbReference type="EMBL" id="CAEKDK010000003">
    <property type="protein sequence ID" value="CAB4272690.1"/>
    <property type="molecule type" value="Genomic_DNA"/>
</dbReference>
<evidence type="ECO:0000256" key="3">
    <source>
        <dbReference type="ARBA" id="ARBA00022516"/>
    </source>
</evidence>
<gene>
    <name evidence="14" type="ORF">CURHAP_LOCUS19462</name>
</gene>
<keyword evidence="4 11" id="KW-0150">Chloroplast</keyword>
<evidence type="ECO:0000256" key="8">
    <source>
        <dbReference type="ARBA" id="ARBA00022946"/>
    </source>
</evidence>
<keyword evidence="8" id="KW-0809">Transit peptide</keyword>
<sequence length="395" mass="43904">MLLTSAPPTLPMPRLLSTIPKNKSIACCGGTNYGSTQSKPNSAPAINFQAKVFPKENVITSPKQDDDKTVTPAAAAKKIPQHLNWESRKFDGVYDTFGGKLGQGGLVFQQNFSIRSYDLGPDGKATIGCLMERLQETSVQHCRSLGVYAGGLGSTAEMTKRGLVWVMCKLQTVVEKYPSWAEVIQIDTRTGASGNNGLFRDWIFRDYMTGEILVRATGLFMLMHMKTRKFSKVTAEITDELRSTLMDSDPLIDIKNAKLGRLDIDARNYFQTSVAKPGWSDLDVNQHVSHAKYIDWVFESIPFSVLETHELSSLRLEYRRECQRDSAVQSLTAVARDGTGDSTHNQGVEFDHLLRLETGSEVLRARTVWRPRCDGFLSTLKIPATNGCNPNIICN</sequence>
<dbReference type="InterPro" id="IPR002864">
    <property type="entry name" value="Acyl-ACP_thioesterase_NHD"/>
</dbReference>
<keyword evidence="9 11" id="KW-0443">Lipid metabolism</keyword>
<dbReference type="Pfam" id="PF01643">
    <property type="entry name" value="Acyl-ACP_TE"/>
    <property type="match status" value="1"/>
</dbReference>
<accession>A0A6J5U8D2</accession>
<reference evidence="14 15" key="1">
    <citation type="submission" date="2020-05" db="EMBL/GenBank/DDBJ databases">
        <authorList>
            <person name="Campoy J."/>
            <person name="Schneeberger K."/>
            <person name="Spophaly S."/>
        </authorList>
    </citation>
    <scope>NUCLEOTIDE SEQUENCE [LARGE SCALE GENOMIC DNA]</scope>
    <source>
        <strain evidence="14">PruArmRojPasFocal</strain>
    </source>
</reference>
<evidence type="ECO:0000256" key="2">
    <source>
        <dbReference type="ARBA" id="ARBA00006500"/>
    </source>
</evidence>
<dbReference type="Proteomes" id="UP000507222">
    <property type="component" value="Unassembled WGS sequence"/>
</dbReference>
<comment type="function">
    <text evidence="11">Plays an essential role in chain termination during de novo fatty acid synthesis.</text>
</comment>
<dbReference type="Pfam" id="PF20791">
    <property type="entry name" value="Acyl-ACP_TE_C"/>
    <property type="match status" value="1"/>
</dbReference>
<comment type="similarity">
    <text evidence="2 11">Belongs to the acyl-ACP thioesterase family.</text>
</comment>
<keyword evidence="5 11" id="KW-0934">Plastid</keyword>
<keyword evidence="7 11" id="KW-0276">Fatty acid metabolism</keyword>
<dbReference type="GO" id="GO:0009507">
    <property type="term" value="C:chloroplast"/>
    <property type="evidence" value="ECO:0007669"/>
    <property type="project" value="UniProtKB-SubCell"/>
</dbReference>
<evidence type="ECO:0000256" key="9">
    <source>
        <dbReference type="ARBA" id="ARBA00023098"/>
    </source>
</evidence>
<evidence type="ECO:0000313" key="14">
    <source>
        <dbReference type="EMBL" id="CAB4272690.1"/>
    </source>
</evidence>
<evidence type="ECO:0000259" key="12">
    <source>
        <dbReference type="Pfam" id="PF01643"/>
    </source>
</evidence>
<dbReference type="AlphaFoldDB" id="A0A6J5U8D2"/>
<evidence type="ECO:0000256" key="7">
    <source>
        <dbReference type="ARBA" id="ARBA00022832"/>
    </source>
</evidence>
<comment type="subcellular location">
    <subcellularLocation>
        <location evidence="1 11">Plastid</location>
        <location evidence="1 11">Chloroplast</location>
    </subcellularLocation>
</comment>
<keyword evidence="10 11" id="KW-0275">Fatty acid biosynthesis</keyword>
<dbReference type="InterPro" id="IPR049427">
    <property type="entry name" value="Acyl-ACP_TE_C"/>
</dbReference>
<dbReference type="InterPro" id="IPR045023">
    <property type="entry name" value="FATA/B"/>
</dbReference>
<dbReference type="GO" id="GO:0000036">
    <property type="term" value="F:acyl carrier activity"/>
    <property type="evidence" value="ECO:0007669"/>
    <property type="project" value="TreeGrafter"/>
</dbReference>
<evidence type="ECO:0000259" key="13">
    <source>
        <dbReference type="Pfam" id="PF20791"/>
    </source>
</evidence>
<dbReference type="PANTHER" id="PTHR31727:SF2">
    <property type="entry name" value="PALMITOYL-ACYL CARRIER PROTEIN THIOESTERASE, CHLOROPLASTIC"/>
    <property type="match status" value="1"/>
</dbReference>
<dbReference type="GO" id="GO:0016297">
    <property type="term" value="F:fatty acyl-[ACP] hydrolase activity"/>
    <property type="evidence" value="ECO:0007669"/>
    <property type="project" value="InterPro"/>
</dbReference>
<proteinExistence type="inferred from homology"/>
<evidence type="ECO:0000313" key="15">
    <source>
        <dbReference type="Proteomes" id="UP000507222"/>
    </source>
</evidence>